<reference evidence="4" key="2">
    <citation type="submission" date="2025-08" db="UniProtKB">
        <authorList>
            <consortium name="RefSeq"/>
        </authorList>
    </citation>
    <scope>IDENTIFICATION</scope>
    <source>
        <tissue evidence="4">Leaf</tissue>
    </source>
</reference>
<dbReference type="PANTHER" id="PTHR32246:SF70">
    <property type="entry name" value="CALCIUM-DEPENDENT LIPID-BINDING (CALB DOMAIN) FAMILY PROTEIN"/>
    <property type="match status" value="1"/>
</dbReference>
<dbReference type="InterPro" id="IPR044750">
    <property type="entry name" value="C2_SRC2/BAP"/>
</dbReference>
<dbReference type="PROSITE" id="PS50004">
    <property type="entry name" value="C2"/>
    <property type="match status" value="1"/>
</dbReference>
<name>A0A6P8CUJ9_PUNGR</name>
<dbReference type="GeneID" id="116199537"/>
<organism evidence="3 4">
    <name type="scientific">Punica granatum</name>
    <name type="common">Pomegranate</name>
    <dbReference type="NCBI Taxonomy" id="22663"/>
    <lineage>
        <taxon>Eukaryota</taxon>
        <taxon>Viridiplantae</taxon>
        <taxon>Streptophyta</taxon>
        <taxon>Embryophyta</taxon>
        <taxon>Tracheophyta</taxon>
        <taxon>Spermatophyta</taxon>
        <taxon>Magnoliopsida</taxon>
        <taxon>eudicotyledons</taxon>
        <taxon>Gunneridae</taxon>
        <taxon>Pentapetalae</taxon>
        <taxon>rosids</taxon>
        <taxon>malvids</taxon>
        <taxon>Myrtales</taxon>
        <taxon>Lythraceae</taxon>
        <taxon>Punica</taxon>
    </lineage>
</organism>
<evidence type="ECO:0000313" key="4">
    <source>
        <dbReference type="RefSeq" id="XP_031385779.1"/>
    </source>
</evidence>
<dbReference type="AlphaFoldDB" id="A0A6P8CUJ9"/>
<reference evidence="3" key="1">
    <citation type="journal article" date="2020" name="Plant Biotechnol. J.">
        <title>The pomegranate (Punica granatum L.) draft genome dissects genetic divergence between soft- and hard-seeded cultivars.</title>
        <authorList>
            <person name="Luo X."/>
            <person name="Li H."/>
            <person name="Wu Z."/>
            <person name="Yao W."/>
            <person name="Zhao P."/>
            <person name="Cao D."/>
            <person name="Yu H."/>
            <person name="Li K."/>
            <person name="Poudel K."/>
            <person name="Zhao D."/>
            <person name="Zhang F."/>
            <person name="Xia X."/>
            <person name="Chen L."/>
            <person name="Wang Q."/>
            <person name="Jing D."/>
            <person name="Cao S."/>
        </authorList>
    </citation>
    <scope>NUCLEOTIDE SEQUENCE [LARGE SCALE GENOMIC DNA]</scope>
    <source>
        <strain evidence="3">cv. Tunisia</strain>
    </source>
</reference>
<proteinExistence type="predicted"/>
<keyword evidence="3" id="KW-1185">Reference proteome</keyword>
<feature type="domain" description="C2" evidence="2">
    <location>
        <begin position="1"/>
        <end position="115"/>
    </location>
</feature>
<dbReference type="Gene3D" id="2.60.40.150">
    <property type="entry name" value="C2 domain"/>
    <property type="match status" value="1"/>
</dbReference>
<gene>
    <name evidence="4" type="primary">LOC116199537</name>
</gene>
<feature type="compositionally biased region" description="Low complexity" evidence="1">
    <location>
        <begin position="142"/>
        <end position="155"/>
    </location>
</feature>
<dbReference type="SMART" id="SM00239">
    <property type="entry name" value="C2"/>
    <property type="match status" value="1"/>
</dbReference>
<sequence>MAEPPPPPLDLDITVISAKHLKNVNWRTGTLKPYAAVYLDPDRRLSTRPDEHGSTSPVWNDRFTLPLTTPLDDAFLTIEIFHSRPSETLKPLVGSLRVPLFALIDSAESSPDRNHKLELLRPSGRPQGKVRVSLALRERRSYSSAPDSSSYFSSASPPPPPPPPYPYARDYRDFFSSPRYAYSDQFPGYYYHHYAVPPPPAWPHFSRLPVHSPAPAGGPSAPPFAPVDFCHPTATADPKLVPPPPHWISDHSPSPSTYLTRSNSYNAMLSGPTAPEVQRPPYGHETTGSVADALGGMSLGEGSRHEADYAWRKHHAQSSSEYHRGY</sequence>
<dbReference type="OrthoDB" id="67700at2759"/>
<dbReference type="InterPro" id="IPR000008">
    <property type="entry name" value="C2_dom"/>
</dbReference>
<dbReference type="CDD" id="cd04051">
    <property type="entry name" value="C2_SRC2_like"/>
    <property type="match status" value="1"/>
</dbReference>
<dbReference type="PANTHER" id="PTHR32246">
    <property type="entry name" value="INGRESSION PROTEIN FIC1"/>
    <property type="match status" value="1"/>
</dbReference>
<dbReference type="RefSeq" id="XP_031385779.1">
    <property type="nucleotide sequence ID" value="XM_031529919.1"/>
</dbReference>
<dbReference type="SUPFAM" id="SSF49562">
    <property type="entry name" value="C2 domain (Calcium/lipid-binding domain, CaLB)"/>
    <property type="match status" value="1"/>
</dbReference>
<dbReference type="InterPro" id="IPR035892">
    <property type="entry name" value="C2_domain_sf"/>
</dbReference>
<evidence type="ECO:0000259" key="2">
    <source>
        <dbReference type="PROSITE" id="PS50004"/>
    </source>
</evidence>
<evidence type="ECO:0000313" key="3">
    <source>
        <dbReference type="Proteomes" id="UP000515151"/>
    </source>
</evidence>
<dbReference type="Proteomes" id="UP000515151">
    <property type="component" value="Chromosome 3"/>
</dbReference>
<protein>
    <submittedName>
        <fullName evidence="4">Leucine-rich repeat extensin-like protein 1</fullName>
    </submittedName>
</protein>
<dbReference type="GO" id="GO:0006952">
    <property type="term" value="P:defense response"/>
    <property type="evidence" value="ECO:0007669"/>
    <property type="project" value="InterPro"/>
</dbReference>
<feature type="region of interest" description="Disordered" evidence="1">
    <location>
        <begin position="134"/>
        <end position="168"/>
    </location>
</feature>
<feature type="region of interest" description="Disordered" evidence="1">
    <location>
        <begin position="269"/>
        <end position="301"/>
    </location>
</feature>
<evidence type="ECO:0000256" key="1">
    <source>
        <dbReference type="SAM" id="MobiDB-lite"/>
    </source>
</evidence>
<dbReference type="Pfam" id="PF00168">
    <property type="entry name" value="C2"/>
    <property type="match status" value="1"/>
</dbReference>
<feature type="compositionally biased region" description="Pro residues" evidence="1">
    <location>
        <begin position="156"/>
        <end position="166"/>
    </location>
</feature>
<accession>A0A6P8CUJ9</accession>